<keyword evidence="3" id="KW-0812">Transmembrane</keyword>
<organism evidence="5 6">
    <name type="scientific">Mycoplasmopsis canis</name>
    <dbReference type="NCBI Taxonomy" id="29555"/>
    <lineage>
        <taxon>Bacteria</taxon>
        <taxon>Bacillati</taxon>
        <taxon>Mycoplasmatota</taxon>
        <taxon>Mycoplasmoidales</taxon>
        <taxon>Metamycoplasmataceae</taxon>
        <taxon>Mycoplasmopsis</taxon>
    </lineage>
</organism>
<feature type="region of interest" description="Disordered" evidence="2">
    <location>
        <begin position="596"/>
        <end position="634"/>
    </location>
</feature>
<feature type="compositionally biased region" description="Basic and acidic residues" evidence="2">
    <location>
        <begin position="295"/>
        <end position="307"/>
    </location>
</feature>
<feature type="coiled-coil region" evidence="1">
    <location>
        <begin position="507"/>
        <end position="534"/>
    </location>
</feature>
<sequence>MNKKIKTLFKSILISSVIFVPLSVLSAETNTNNNRTSTPDKPAKPKEPKNDPEFGKFREIADKQLKEMIKSALDNLPSYIEDQISKVEKLETDYKKRLSKITYLKVVDKYFKKNKQKFIDDPVKNGLNLIFPWMISRNRNVNISKIKYNNKDYDSVWTGLSDPTDYVKPLGEGAQINPTEKNAINHFDKAKFESSLTEYAKALNEGFGKLVYDEKDVLELDKDFKLNFDDANSKESYNITPPKGFNNWDDYIISKVKPRVTDFDIELNIKLTKDEEQPQNQEQPKDEPQDEPLPEDDKAKDPVKTEEVSQGIPALAPELKWQYLNESNIVSLFSVKQDIFFFKNPVNTRYEYKVLEVKKEGDKYIAKVELRDLVNTQAKRTYSTEVYMHNKDQKNALLTERSYNVIKDIFSKLYRGLGIDENIDYEKLGSGILSDALFQIVNSSVQLISTEKFINNYNRVIEAYKDELKLDDIVNSTSGFDANLRELVLSSLKTSNINNFPYYFSLVDALNRKKEGLKRRIINNKELAEEFEKNNWSLDELNKFYLNLETKIYKLRKSTDLSTFNVTNWYSKFIANLETVSKELLLLQVVVNDPSLKQPSKPAHTENPEQPNESEPRVNSAEATSSSTPTSNEIIELANKDEKRAEAYKKMTELNNESRKTNNSIVTNFGIALSLIGFLGNIVNAYALFKIINSAKWKQHKKLSILLATVFGIILVTGIILIILGLGGI</sequence>
<feature type="compositionally biased region" description="Low complexity" evidence="2">
    <location>
        <begin position="619"/>
        <end position="633"/>
    </location>
</feature>
<keyword evidence="3" id="KW-1133">Transmembrane helix</keyword>
<feature type="transmembrane region" description="Helical" evidence="3">
    <location>
        <begin position="669"/>
        <end position="691"/>
    </location>
</feature>
<feature type="compositionally biased region" description="Basic and acidic residues" evidence="2">
    <location>
        <begin position="41"/>
        <end position="54"/>
    </location>
</feature>
<evidence type="ECO:0000256" key="4">
    <source>
        <dbReference type="SAM" id="SignalP"/>
    </source>
</evidence>
<name>A0A449AR14_9BACT</name>
<feature type="chain" id="PRO_5019318572" evidence="4">
    <location>
        <begin position="27"/>
        <end position="729"/>
    </location>
</feature>
<proteinExistence type="predicted"/>
<evidence type="ECO:0000313" key="5">
    <source>
        <dbReference type="EMBL" id="VEU68988.1"/>
    </source>
</evidence>
<dbReference type="AlphaFoldDB" id="A0A449AR14"/>
<evidence type="ECO:0000256" key="1">
    <source>
        <dbReference type="SAM" id="Coils"/>
    </source>
</evidence>
<evidence type="ECO:0000256" key="2">
    <source>
        <dbReference type="SAM" id="MobiDB-lite"/>
    </source>
</evidence>
<keyword evidence="4" id="KW-0732">Signal</keyword>
<feature type="region of interest" description="Disordered" evidence="2">
    <location>
        <begin position="270"/>
        <end position="309"/>
    </location>
</feature>
<keyword evidence="3" id="KW-0472">Membrane</keyword>
<feature type="region of interest" description="Disordered" evidence="2">
    <location>
        <begin position="29"/>
        <end position="54"/>
    </location>
</feature>
<gene>
    <name evidence="5" type="ORF">NCTC10146_00451</name>
</gene>
<keyword evidence="1" id="KW-0175">Coiled coil</keyword>
<protein>
    <submittedName>
        <fullName evidence="5">Uncharacterized protein</fullName>
    </submittedName>
</protein>
<dbReference type="NCBIfam" id="NF045829">
    <property type="entry name" value="UU052_fam"/>
    <property type="match status" value="1"/>
</dbReference>
<dbReference type="InterPro" id="IPR054788">
    <property type="entry name" value="MSC_0620_UU052-like"/>
</dbReference>
<dbReference type="EMBL" id="LR215010">
    <property type="protein sequence ID" value="VEU68988.1"/>
    <property type="molecule type" value="Genomic_DNA"/>
</dbReference>
<feature type="signal peptide" evidence="4">
    <location>
        <begin position="1"/>
        <end position="26"/>
    </location>
</feature>
<accession>A0A449AR14</accession>
<feature type="compositionally biased region" description="Polar residues" evidence="2">
    <location>
        <begin position="29"/>
        <end position="39"/>
    </location>
</feature>
<feature type="transmembrane region" description="Helical" evidence="3">
    <location>
        <begin position="703"/>
        <end position="726"/>
    </location>
</feature>
<reference evidence="5 6" key="1">
    <citation type="submission" date="2019-01" db="EMBL/GenBank/DDBJ databases">
        <authorList>
            <consortium name="Pathogen Informatics"/>
        </authorList>
    </citation>
    <scope>NUCLEOTIDE SEQUENCE [LARGE SCALE GENOMIC DNA]</scope>
    <source>
        <strain evidence="5 6">NCTC10146</strain>
    </source>
</reference>
<evidence type="ECO:0000313" key="6">
    <source>
        <dbReference type="Proteomes" id="UP000290495"/>
    </source>
</evidence>
<dbReference type="RefSeq" id="WP_004794797.1">
    <property type="nucleotide sequence ID" value="NZ_LR215010.1"/>
</dbReference>
<evidence type="ECO:0000256" key="3">
    <source>
        <dbReference type="SAM" id="Phobius"/>
    </source>
</evidence>
<dbReference type="Proteomes" id="UP000290495">
    <property type="component" value="Chromosome"/>
</dbReference>